<evidence type="ECO:0000313" key="3">
    <source>
        <dbReference type="Proteomes" id="UP000478052"/>
    </source>
</evidence>
<protein>
    <submittedName>
        <fullName evidence="2">P2X purinoceptor 7-like</fullName>
    </submittedName>
</protein>
<keyword evidence="3" id="KW-1185">Reference proteome</keyword>
<dbReference type="Proteomes" id="UP000478052">
    <property type="component" value="Unassembled WGS sequence"/>
</dbReference>
<sequence length="36" mass="4077">MAIGKGNRVVIPSCVVKKIRERYPEENGLYVGFQKP</sequence>
<accession>A0A6G0YML3</accession>
<dbReference type="OrthoDB" id="6586554at2759"/>
<name>A0A6G0YML3_APHCR</name>
<dbReference type="InterPro" id="IPR046815">
    <property type="entry name" value="P2RX7_C"/>
</dbReference>
<evidence type="ECO:0000259" key="1">
    <source>
        <dbReference type="Pfam" id="PF20478"/>
    </source>
</evidence>
<organism evidence="2 3">
    <name type="scientific">Aphis craccivora</name>
    <name type="common">Cowpea aphid</name>
    <dbReference type="NCBI Taxonomy" id="307492"/>
    <lineage>
        <taxon>Eukaryota</taxon>
        <taxon>Metazoa</taxon>
        <taxon>Ecdysozoa</taxon>
        <taxon>Arthropoda</taxon>
        <taxon>Hexapoda</taxon>
        <taxon>Insecta</taxon>
        <taxon>Pterygota</taxon>
        <taxon>Neoptera</taxon>
        <taxon>Paraneoptera</taxon>
        <taxon>Hemiptera</taxon>
        <taxon>Sternorrhyncha</taxon>
        <taxon>Aphidomorpha</taxon>
        <taxon>Aphidoidea</taxon>
        <taxon>Aphididae</taxon>
        <taxon>Aphidini</taxon>
        <taxon>Aphis</taxon>
        <taxon>Aphis</taxon>
    </lineage>
</organism>
<feature type="domain" description="P2X purinoreceptor 7 intracellular" evidence="1">
    <location>
        <begin position="7"/>
        <end position="34"/>
    </location>
</feature>
<dbReference type="Pfam" id="PF20478">
    <property type="entry name" value="P2RX7_C"/>
    <property type="match status" value="1"/>
</dbReference>
<gene>
    <name evidence="2" type="ORF">FWK35_00021783</name>
</gene>
<dbReference type="EMBL" id="VUJU01003217">
    <property type="protein sequence ID" value="KAF0758741.1"/>
    <property type="molecule type" value="Genomic_DNA"/>
</dbReference>
<proteinExistence type="predicted"/>
<evidence type="ECO:0000313" key="2">
    <source>
        <dbReference type="EMBL" id="KAF0758741.1"/>
    </source>
</evidence>
<dbReference type="PANTHER" id="PTHR36981">
    <property type="entry name" value="ZGC:195170"/>
    <property type="match status" value="1"/>
</dbReference>
<comment type="caution">
    <text evidence="2">The sequence shown here is derived from an EMBL/GenBank/DDBJ whole genome shotgun (WGS) entry which is preliminary data.</text>
</comment>
<reference evidence="2 3" key="1">
    <citation type="submission" date="2019-08" db="EMBL/GenBank/DDBJ databases">
        <title>Whole genome of Aphis craccivora.</title>
        <authorList>
            <person name="Voronova N.V."/>
            <person name="Shulinski R.S."/>
            <person name="Bandarenka Y.V."/>
            <person name="Zhorov D.G."/>
            <person name="Warner D."/>
        </authorList>
    </citation>
    <scope>NUCLEOTIDE SEQUENCE [LARGE SCALE GENOMIC DNA]</scope>
    <source>
        <strain evidence="2">180601</strain>
        <tissue evidence="2">Whole Body</tissue>
    </source>
</reference>
<dbReference type="AlphaFoldDB" id="A0A6G0YML3"/>